<reference evidence="1 2" key="1">
    <citation type="submission" date="2016-04" db="EMBL/GenBank/DDBJ databases">
        <title>A degradative enzymes factory behind the ericoid mycorrhizal symbiosis.</title>
        <authorList>
            <consortium name="DOE Joint Genome Institute"/>
            <person name="Martino E."/>
            <person name="Morin E."/>
            <person name="Grelet G."/>
            <person name="Kuo A."/>
            <person name="Kohler A."/>
            <person name="Daghino S."/>
            <person name="Barry K."/>
            <person name="Choi C."/>
            <person name="Cichocki N."/>
            <person name="Clum A."/>
            <person name="Copeland A."/>
            <person name="Hainaut M."/>
            <person name="Haridas S."/>
            <person name="Labutti K."/>
            <person name="Lindquist E."/>
            <person name="Lipzen A."/>
            <person name="Khouja H.-R."/>
            <person name="Murat C."/>
            <person name="Ohm R."/>
            <person name="Olson A."/>
            <person name="Spatafora J."/>
            <person name="Veneault-Fourrey C."/>
            <person name="Henrissat B."/>
            <person name="Grigoriev I."/>
            <person name="Martin F."/>
            <person name="Perotto S."/>
        </authorList>
    </citation>
    <scope>NUCLEOTIDE SEQUENCE [LARGE SCALE GENOMIC DNA]</scope>
    <source>
        <strain evidence="1 2">F</strain>
    </source>
</reference>
<protein>
    <recommendedName>
        <fullName evidence="3">HTH psq-type domain-containing protein</fullName>
    </recommendedName>
</protein>
<proteinExistence type="predicted"/>
<keyword evidence="2" id="KW-1185">Reference proteome</keyword>
<dbReference type="Proteomes" id="UP000235786">
    <property type="component" value="Unassembled WGS sequence"/>
</dbReference>
<accession>A0A2J6RM16</accession>
<dbReference type="AlphaFoldDB" id="A0A2J6RM16"/>
<dbReference type="OrthoDB" id="3197907at2759"/>
<name>A0A2J6RM16_HYAVF</name>
<dbReference type="EMBL" id="KZ613946">
    <property type="protein sequence ID" value="PMD39564.1"/>
    <property type="molecule type" value="Genomic_DNA"/>
</dbReference>
<evidence type="ECO:0000313" key="1">
    <source>
        <dbReference type="EMBL" id="PMD39564.1"/>
    </source>
</evidence>
<gene>
    <name evidence="1" type="ORF">L207DRAFT_23663</name>
</gene>
<sequence length="99" mass="11193">MPALSTLRNIPPNENSDLPVSTRIELALNEWKAAKGTLSVNKAAHRYGLYISTLRKRILGGRSRKEYDEARQKLTVQEELSLKGWILYLIEGGFPLLVN</sequence>
<organism evidence="1 2">
    <name type="scientific">Hyaloscypha variabilis (strain UAMH 11265 / GT02V1 / F)</name>
    <name type="common">Meliniomyces variabilis</name>
    <dbReference type="NCBI Taxonomy" id="1149755"/>
    <lineage>
        <taxon>Eukaryota</taxon>
        <taxon>Fungi</taxon>
        <taxon>Dikarya</taxon>
        <taxon>Ascomycota</taxon>
        <taxon>Pezizomycotina</taxon>
        <taxon>Leotiomycetes</taxon>
        <taxon>Helotiales</taxon>
        <taxon>Hyaloscyphaceae</taxon>
        <taxon>Hyaloscypha</taxon>
        <taxon>Hyaloscypha variabilis</taxon>
    </lineage>
</organism>
<evidence type="ECO:0000313" key="2">
    <source>
        <dbReference type="Proteomes" id="UP000235786"/>
    </source>
</evidence>
<evidence type="ECO:0008006" key="3">
    <source>
        <dbReference type="Google" id="ProtNLM"/>
    </source>
</evidence>